<dbReference type="Proteomes" id="UP000612899">
    <property type="component" value="Unassembled WGS sequence"/>
</dbReference>
<keyword evidence="3" id="KW-1185">Reference proteome</keyword>
<organism evidence="2 3">
    <name type="scientific">Rhizocola hellebori</name>
    <dbReference type="NCBI Taxonomy" id="1392758"/>
    <lineage>
        <taxon>Bacteria</taxon>
        <taxon>Bacillati</taxon>
        <taxon>Actinomycetota</taxon>
        <taxon>Actinomycetes</taxon>
        <taxon>Micromonosporales</taxon>
        <taxon>Micromonosporaceae</taxon>
        <taxon>Rhizocola</taxon>
    </lineage>
</organism>
<evidence type="ECO:0000256" key="1">
    <source>
        <dbReference type="SAM" id="MobiDB-lite"/>
    </source>
</evidence>
<reference evidence="2" key="1">
    <citation type="submission" date="2021-01" db="EMBL/GenBank/DDBJ databases">
        <title>Whole genome shotgun sequence of Rhizocola hellebori NBRC 109834.</title>
        <authorList>
            <person name="Komaki H."/>
            <person name="Tamura T."/>
        </authorList>
    </citation>
    <scope>NUCLEOTIDE SEQUENCE</scope>
    <source>
        <strain evidence="2">NBRC 109834</strain>
    </source>
</reference>
<evidence type="ECO:0000313" key="3">
    <source>
        <dbReference type="Proteomes" id="UP000612899"/>
    </source>
</evidence>
<name>A0A8J3VFD7_9ACTN</name>
<evidence type="ECO:0000313" key="2">
    <source>
        <dbReference type="EMBL" id="GIH04032.1"/>
    </source>
</evidence>
<protein>
    <recommendedName>
        <fullName evidence="4">Right-handed parallel beta-helix repeat-containing protein</fullName>
    </recommendedName>
</protein>
<gene>
    <name evidence="2" type="ORF">Rhe02_20990</name>
</gene>
<evidence type="ECO:0008006" key="4">
    <source>
        <dbReference type="Google" id="ProtNLM"/>
    </source>
</evidence>
<comment type="caution">
    <text evidence="2">The sequence shown here is derived from an EMBL/GenBank/DDBJ whole genome shotgun (WGS) entry which is preliminary data.</text>
</comment>
<feature type="compositionally biased region" description="Polar residues" evidence="1">
    <location>
        <begin position="59"/>
        <end position="75"/>
    </location>
</feature>
<dbReference type="InterPro" id="IPR011050">
    <property type="entry name" value="Pectin_lyase_fold/virulence"/>
</dbReference>
<dbReference type="EMBL" id="BONY01000010">
    <property type="protein sequence ID" value="GIH04032.1"/>
    <property type="molecule type" value="Genomic_DNA"/>
</dbReference>
<feature type="region of interest" description="Disordered" evidence="1">
    <location>
        <begin position="52"/>
        <end position="95"/>
    </location>
</feature>
<sequence length="336" mass="34871">MVGRHKRIWIGVAVTAAVLLAAVGLALTLDRPGEAPRDSGAASADPIASAIGPTLDPVASQTPGPIPTKSPSTAPSERAWPNATNTGVPAGWTPASTRTTDLVVTKAATVIEDVRIVGASLVINAPNVTVRRVEIQGGSINNFAGSQCRNGLVLENVSVVRTAGQKTTDDGFPAIGAGGYTARRVKIDGLSEGFRVGGNSNGCGEVRIEDSFARIVSPDTCGDWHGDGVQGYGGAKLIIRNVTLELVEKAGCGGTAPFFYPDKQGNTSVDIDRLLVKGGGYSFRNGMPGPIVNLRVVDRGWGYGPVDHSGTCPWDARLVTVDSQFRILSTGAAIRC</sequence>
<accession>A0A8J3VFD7</accession>
<dbReference type="SUPFAM" id="SSF51126">
    <property type="entry name" value="Pectin lyase-like"/>
    <property type="match status" value="1"/>
</dbReference>
<dbReference type="AlphaFoldDB" id="A0A8J3VFD7"/>
<proteinExistence type="predicted"/>
<dbReference type="RefSeq" id="WP_203907926.1">
    <property type="nucleotide sequence ID" value="NZ_BONY01000010.1"/>
</dbReference>